<dbReference type="GO" id="GO:0005763">
    <property type="term" value="C:mitochondrial small ribosomal subunit"/>
    <property type="evidence" value="ECO:0007669"/>
    <property type="project" value="TreeGrafter"/>
</dbReference>
<keyword evidence="2" id="KW-1185">Reference proteome</keyword>
<dbReference type="EnsemblMetazoa" id="XM_022790873">
    <property type="protein sequence ID" value="XP_022646608"/>
    <property type="gene ID" value="LOC111244141"/>
</dbReference>
<dbReference type="FunCoup" id="A0A7M7J460">
    <property type="interactions" value="134"/>
</dbReference>
<dbReference type="Proteomes" id="UP000594260">
    <property type="component" value="Unplaced"/>
</dbReference>
<dbReference type="InterPro" id="IPR019375">
    <property type="entry name" value="Ribosomal_bS1m"/>
</dbReference>
<evidence type="ECO:0000313" key="1">
    <source>
        <dbReference type="EnsemblMetazoa" id="XP_022646608"/>
    </source>
</evidence>
<dbReference type="RefSeq" id="XP_022646608.1">
    <property type="nucleotide sequence ID" value="XM_022790873.1"/>
</dbReference>
<name>A0A7M7J460_VARDE</name>
<dbReference type="Pfam" id="PF10246">
    <property type="entry name" value="MRP-S35"/>
    <property type="match status" value="1"/>
</dbReference>
<dbReference type="PANTHER" id="PTHR13447">
    <property type="entry name" value="MITOCHONDRIAL 28S RIBOSOMAL PROTEIN S28"/>
    <property type="match status" value="1"/>
</dbReference>
<evidence type="ECO:0000313" key="2">
    <source>
        <dbReference type="Proteomes" id="UP000594260"/>
    </source>
</evidence>
<reference evidence="1" key="1">
    <citation type="submission" date="2021-01" db="UniProtKB">
        <authorList>
            <consortium name="EnsemblMetazoa"/>
        </authorList>
    </citation>
    <scope>IDENTIFICATION</scope>
</reference>
<proteinExistence type="predicted"/>
<dbReference type="PANTHER" id="PTHR13447:SF2">
    <property type="entry name" value="SMALL RIBOSOMAL SUBUNIT PROTEIN BS1M"/>
    <property type="match status" value="1"/>
</dbReference>
<dbReference type="AlphaFoldDB" id="A0A7M7J460"/>
<organism evidence="1 2">
    <name type="scientific">Varroa destructor</name>
    <name type="common">Honeybee mite</name>
    <dbReference type="NCBI Taxonomy" id="109461"/>
    <lineage>
        <taxon>Eukaryota</taxon>
        <taxon>Metazoa</taxon>
        <taxon>Ecdysozoa</taxon>
        <taxon>Arthropoda</taxon>
        <taxon>Chelicerata</taxon>
        <taxon>Arachnida</taxon>
        <taxon>Acari</taxon>
        <taxon>Parasitiformes</taxon>
        <taxon>Mesostigmata</taxon>
        <taxon>Gamasina</taxon>
        <taxon>Dermanyssoidea</taxon>
        <taxon>Varroidae</taxon>
        <taxon>Varroa</taxon>
    </lineage>
</organism>
<dbReference type="CTD" id="28957"/>
<dbReference type="KEGG" id="vde:111244141"/>
<evidence type="ECO:0008006" key="3">
    <source>
        <dbReference type="Google" id="ProtNLM"/>
    </source>
</evidence>
<protein>
    <recommendedName>
        <fullName evidence="3">Mitochondrial ribosomal protein S28</fullName>
    </recommendedName>
</protein>
<dbReference type="OrthoDB" id="6020229at2759"/>
<accession>A0A7M7J460</accession>
<dbReference type="InParanoid" id="A0A7M7J460"/>
<sequence length="181" mass="19666">MLWFRSIVLVRQGVAARAYANLAGGTPTIPASTETDERVKSQTKTFGEAIHRLSEVSAVPVKPPVSFASLLRNSQLIKLGDPVGKVVVGKIFHCVANDLYIDFGGKFHAVCKRPAIDQQRYMQGSYVLVRLQDLELSSQFLGADRDLTLLEADATLLGYADAPCAHDVACKSFPEKFGLVG</sequence>
<dbReference type="GeneID" id="111244141"/>